<protein>
    <submittedName>
        <fullName evidence="1">Uncharacterized protein</fullName>
    </submittedName>
</protein>
<reference evidence="1 2" key="1">
    <citation type="submission" date="2018-07" db="EMBL/GenBank/DDBJ databases">
        <title>Genomic Encyclopedia of Type Strains, Phase IV (KMG-IV): sequencing the most valuable type-strain genomes for metagenomic binning, comparative biology and taxonomic classification.</title>
        <authorList>
            <person name="Goeker M."/>
        </authorList>
    </citation>
    <scope>NUCLEOTIDE SEQUENCE [LARGE SCALE GENOMIC DNA]</scope>
    <source>
        <strain evidence="1 2">DSM 5603</strain>
    </source>
</reference>
<sequence>MFQEALWVSARKVLEAACKGGLPSERAAKRPGV</sequence>
<evidence type="ECO:0000313" key="1">
    <source>
        <dbReference type="EMBL" id="RDI34147.1"/>
    </source>
</evidence>
<evidence type="ECO:0000313" key="2">
    <source>
        <dbReference type="Proteomes" id="UP000254958"/>
    </source>
</evidence>
<dbReference type="Proteomes" id="UP000254958">
    <property type="component" value="Unassembled WGS sequence"/>
</dbReference>
<dbReference type="AlphaFoldDB" id="A0A370FXD5"/>
<comment type="caution">
    <text evidence="1">The sequence shown here is derived from an EMBL/GenBank/DDBJ whole genome shotgun (WGS) entry which is preliminary data.</text>
</comment>
<accession>A0A370FXD5</accession>
<proteinExistence type="predicted"/>
<gene>
    <name evidence="1" type="ORF">C7453_1168</name>
</gene>
<organism evidence="1 2">
    <name type="scientific">Gluconacetobacter liquefaciens</name>
    <name type="common">Acetobacter liquefaciens</name>
    <dbReference type="NCBI Taxonomy" id="89584"/>
    <lineage>
        <taxon>Bacteria</taxon>
        <taxon>Pseudomonadati</taxon>
        <taxon>Pseudomonadota</taxon>
        <taxon>Alphaproteobacteria</taxon>
        <taxon>Acetobacterales</taxon>
        <taxon>Acetobacteraceae</taxon>
        <taxon>Gluconacetobacter</taxon>
    </lineage>
</organism>
<name>A0A370FXD5_GLULI</name>
<keyword evidence="2" id="KW-1185">Reference proteome</keyword>
<dbReference type="EMBL" id="QQAW01000016">
    <property type="protein sequence ID" value="RDI34147.1"/>
    <property type="molecule type" value="Genomic_DNA"/>
</dbReference>